<name>A0A2W5L8J4_SPHMC</name>
<organism evidence="2 3">
    <name type="scientific">Sphingopyxis macrogoltabida</name>
    <name type="common">Sphingomonas macrogoltabidus</name>
    <dbReference type="NCBI Taxonomy" id="33050"/>
    <lineage>
        <taxon>Bacteria</taxon>
        <taxon>Pseudomonadati</taxon>
        <taxon>Pseudomonadota</taxon>
        <taxon>Alphaproteobacteria</taxon>
        <taxon>Sphingomonadales</taxon>
        <taxon>Sphingomonadaceae</taxon>
        <taxon>Sphingopyxis</taxon>
    </lineage>
</organism>
<dbReference type="Gene3D" id="2.60.120.10">
    <property type="entry name" value="Jelly Rolls"/>
    <property type="match status" value="1"/>
</dbReference>
<dbReference type="CDD" id="cd02227">
    <property type="entry name" value="cupin_TM1112-like"/>
    <property type="match status" value="1"/>
</dbReference>
<comment type="caution">
    <text evidence="2">The sequence shown here is derived from an EMBL/GenBank/DDBJ whole genome shotgun (WGS) entry which is preliminary data.</text>
</comment>
<protein>
    <submittedName>
        <fullName evidence="2">Cupin</fullName>
    </submittedName>
</protein>
<proteinExistence type="predicted"/>
<dbReference type="InterPro" id="IPR011051">
    <property type="entry name" value="RmlC_Cupin_sf"/>
</dbReference>
<dbReference type="AlphaFoldDB" id="A0A2W5L8J4"/>
<evidence type="ECO:0000313" key="2">
    <source>
        <dbReference type="EMBL" id="PZQ24654.1"/>
    </source>
</evidence>
<reference evidence="2 3" key="1">
    <citation type="submission" date="2017-08" db="EMBL/GenBank/DDBJ databases">
        <title>Infants hospitalized years apart are colonized by the same room-sourced microbial strains.</title>
        <authorList>
            <person name="Brooks B."/>
            <person name="Olm M.R."/>
            <person name="Firek B.A."/>
            <person name="Baker R."/>
            <person name="Thomas B.C."/>
            <person name="Morowitz M.J."/>
            <person name="Banfield J.F."/>
        </authorList>
    </citation>
    <scope>NUCLEOTIDE SEQUENCE [LARGE SCALE GENOMIC DNA]</scope>
    <source>
        <strain evidence="2">S2_005_003_R2_47</strain>
    </source>
</reference>
<dbReference type="InterPro" id="IPR008579">
    <property type="entry name" value="UGlyAH_Cupin_dom"/>
</dbReference>
<dbReference type="SUPFAM" id="SSF51182">
    <property type="entry name" value="RmlC-like cupins"/>
    <property type="match status" value="1"/>
</dbReference>
<dbReference type="Pfam" id="PF05899">
    <property type="entry name" value="Cupin_3"/>
    <property type="match status" value="1"/>
</dbReference>
<dbReference type="PANTHER" id="PTHR40943:SF1">
    <property type="entry name" value="CYTOPLASMIC PROTEIN"/>
    <property type="match status" value="1"/>
</dbReference>
<accession>A0A2W5L8J4</accession>
<feature type="domain" description="(S)-ureidoglycine aminohydrolase cupin" evidence="1">
    <location>
        <begin position="42"/>
        <end position="111"/>
    </location>
</feature>
<dbReference type="InterPro" id="IPR014710">
    <property type="entry name" value="RmlC-like_jellyroll"/>
</dbReference>
<evidence type="ECO:0000259" key="1">
    <source>
        <dbReference type="Pfam" id="PF05899"/>
    </source>
</evidence>
<gene>
    <name evidence="2" type="ORF">DI569_00285</name>
</gene>
<dbReference type="PANTHER" id="PTHR40943">
    <property type="entry name" value="CYTOPLASMIC PROTEIN-RELATED"/>
    <property type="match status" value="1"/>
</dbReference>
<evidence type="ECO:0000313" key="3">
    <source>
        <dbReference type="Proteomes" id="UP000248597"/>
    </source>
</evidence>
<sequence length="122" mass="13414">MTAEAISVFRPHELFAVAATAPVPEPLGEPVSQVRSAAIDGAGTSRHGVWRCSPGRWRRQVVQAEFCYFLSGEAIFRPDRGDPVHISGGEAAYFPPESRGTWEILRESEKIFIVFDEAVAGR</sequence>
<dbReference type="EMBL" id="QFPJ01000001">
    <property type="protein sequence ID" value="PZQ24654.1"/>
    <property type="molecule type" value="Genomic_DNA"/>
</dbReference>
<dbReference type="Proteomes" id="UP000248597">
    <property type="component" value="Unassembled WGS sequence"/>
</dbReference>